<reference evidence="1 2" key="1">
    <citation type="submission" date="2016-10" db="EMBL/GenBank/DDBJ databases">
        <authorList>
            <person name="de Groot N.N."/>
        </authorList>
    </citation>
    <scope>NUCLEOTIDE SEQUENCE [LARGE SCALE GENOMIC DNA]</scope>
    <source>
        <strain evidence="1 2">LMG 18387</strain>
    </source>
</reference>
<dbReference type="AlphaFoldDB" id="A0A1G8DM19"/>
<dbReference type="EMBL" id="FNDG01000005">
    <property type="protein sequence ID" value="SDH58450.1"/>
    <property type="molecule type" value="Genomic_DNA"/>
</dbReference>
<proteinExistence type="predicted"/>
<evidence type="ECO:0000313" key="1">
    <source>
        <dbReference type="EMBL" id="SDH58450.1"/>
    </source>
</evidence>
<accession>A0A1G8DM19</accession>
<protein>
    <submittedName>
        <fullName evidence="1">HrpF protein</fullName>
    </submittedName>
</protein>
<evidence type="ECO:0000313" key="2">
    <source>
        <dbReference type="Proteomes" id="UP000198606"/>
    </source>
</evidence>
<dbReference type="Proteomes" id="UP000198606">
    <property type="component" value="Unassembled WGS sequence"/>
</dbReference>
<dbReference type="STRING" id="29435.SAMN05216588_105303"/>
<sequence length="74" mass="8014">MTSINALRNGLDRVNKEAKEGMMDALHQAMDTACVDDINAYNDAARRAQLTGAMVGEELRAQHGLTKAIIDGIQ</sequence>
<organism evidence="1 2">
    <name type="scientific">Phytopseudomonas flavescens</name>
    <dbReference type="NCBI Taxonomy" id="29435"/>
    <lineage>
        <taxon>Bacteria</taxon>
        <taxon>Pseudomonadati</taxon>
        <taxon>Pseudomonadota</taxon>
        <taxon>Gammaproteobacteria</taxon>
        <taxon>Pseudomonadales</taxon>
        <taxon>Pseudomonadaceae</taxon>
        <taxon>Phytopseudomonas</taxon>
    </lineage>
</organism>
<dbReference type="InterPro" id="IPR009371">
    <property type="entry name" value="T3SS_HrpF"/>
</dbReference>
<gene>
    <name evidence="1" type="ORF">SAMN05216588_105303</name>
</gene>
<name>A0A1G8DM19_9GAMM</name>
<dbReference type="Pfam" id="PF06266">
    <property type="entry name" value="HrpF"/>
    <property type="match status" value="1"/>
</dbReference>
<dbReference type="RefSeq" id="WP_084304460.1">
    <property type="nucleotide sequence ID" value="NZ_FNDG01000005.1"/>
</dbReference>